<organism evidence="1 2">
    <name type="scientific">Mixia osmundae (strain CBS 9802 / IAM 14324 / JCM 22182 / KY 12970)</name>
    <dbReference type="NCBI Taxonomy" id="764103"/>
    <lineage>
        <taxon>Eukaryota</taxon>
        <taxon>Fungi</taxon>
        <taxon>Dikarya</taxon>
        <taxon>Basidiomycota</taxon>
        <taxon>Pucciniomycotina</taxon>
        <taxon>Mixiomycetes</taxon>
        <taxon>Mixiales</taxon>
        <taxon>Mixiaceae</taxon>
        <taxon>Mixia</taxon>
    </lineage>
</organism>
<keyword evidence="2" id="KW-1185">Reference proteome</keyword>
<dbReference type="Proteomes" id="UP000009131">
    <property type="component" value="Unassembled WGS sequence"/>
</dbReference>
<sequence>MNALSKQFGLDAVHRILLHAHRVTFDEWVRGPTKARQERMTKQTKYIRKAQLRLRSDERALLERAKVHNDMA</sequence>
<proteinExistence type="predicted"/>
<gene>
    <name evidence="1" type="primary">Mo03330</name>
    <name evidence="1" type="ORF">E5Q_03330</name>
</gene>
<evidence type="ECO:0000313" key="1">
    <source>
        <dbReference type="EMBL" id="GAA96659.1"/>
    </source>
</evidence>
<name>G7E1E9_MIXOS</name>
<reference evidence="1 2" key="2">
    <citation type="journal article" date="2012" name="Open Biol.">
        <title>Characteristics of nucleosomes and linker DNA regions on the genome of the basidiomycete Mixia osmundae revealed by mono- and dinucleosome mapping.</title>
        <authorList>
            <person name="Nishida H."/>
            <person name="Kondo S."/>
            <person name="Matsumoto T."/>
            <person name="Suzuki Y."/>
            <person name="Yoshikawa H."/>
            <person name="Taylor T.D."/>
            <person name="Sugiyama J."/>
        </authorList>
    </citation>
    <scope>NUCLEOTIDE SEQUENCE [LARGE SCALE GENOMIC DNA]</scope>
    <source>
        <strain evidence="2">CBS 9802 / IAM 14324 / JCM 22182 / KY 12970</strain>
    </source>
</reference>
<protein>
    <submittedName>
        <fullName evidence="1">Uncharacterized protein</fullName>
    </submittedName>
</protein>
<dbReference type="InParanoid" id="G7E1E9"/>
<evidence type="ECO:0000313" key="2">
    <source>
        <dbReference type="Proteomes" id="UP000009131"/>
    </source>
</evidence>
<dbReference type="RefSeq" id="XP_014565187.1">
    <property type="nucleotide sequence ID" value="XM_014709701.1"/>
</dbReference>
<accession>G7E1E9</accession>
<dbReference type="EMBL" id="BABT02000106">
    <property type="protein sequence ID" value="GAA96659.1"/>
    <property type="molecule type" value="Genomic_DNA"/>
</dbReference>
<dbReference type="AlphaFoldDB" id="G7E1E9"/>
<comment type="caution">
    <text evidence="1">The sequence shown here is derived from an EMBL/GenBank/DDBJ whole genome shotgun (WGS) entry which is preliminary data.</text>
</comment>
<reference evidence="1 2" key="1">
    <citation type="journal article" date="2011" name="J. Gen. Appl. Microbiol.">
        <title>Draft genome sequencing of the enigmatic basidiomycete Mixia osmundae.</title>
        <authorList>
            <person name="Nishida H."/>
            <person name="Nagatsuka Y."/>
            <person name="Sugiyama J."/>
        </authorList>
    </citation>
    <scope>NUCLEOTIDE SEQUENCE [LARGE SCALE GENOMIC DNA]</scope>
    <source>
        <strain evidence="2">CBS 9802 / IAM 14324 / JCM 22182 / KY 12970</strain>
    </source>
</reference>
<dbReference type="HOGENOM" id="CLU_2722745_0_0_1"/>